<comment type="subcellular location">
    <subcellularLocation>
        <location evidence="1">Cell membrane</location>
        <topology evidence="1">Multi-pass membrane protein</topology>
    </subcellularLocation>
</comment>
<feature type="disulfide bond" evidence="13">
    <location>
        <begin position="348"/>
        <end position="366"/>
    </location>
</feature>
<feature type="disulfide bond" evidence="13">
    <location>
        <begin position="430"/>
        <end position="448"/>
    </location>
</feature>
<dbReference type="SMART" id="SM00034">
    <property type="entry name" value="CLECT"/>
    <property type="match status" value="1"/>
</dbReference>
<evidence type="ECO:0000256" key="2">
    <source>
        <dbReference type="ARBA" id="ARBA00010663"/>
    </source>
</evidence>
<evidence type="ECO:0000256" key="14">
    <source>
        <dbReference type="SAM" id="Phobius"/>
    </source>
</evidence>
<evidence type="ECO:0000256" key="12">
    <source>
        <dbReference type="ARBA" id="ARBA00023224"/>
    </source>
</evidence>
<feature type="domain" description="C-type lectin" evidence="16">
    <location>
        <begin position="138"/>
        <end position="283"/>
    </location>
</feature>
<feature type="disulfide bond" evidence="13">
    <location>
        <begin position="559"/>
        <end position="571"/>
    </location>
</feature>
<dbReference type="CDD" id="cd00041">
    <property type="entry name" value="CUB"/>
    <property type="match status" value="1"/>
</dbReference>
<dbReference type="CDD" id="cd15137">
    <property type="entry name" value="7tmA_Relaxin_R"/>
    <property type="match status" value="1"/>
</dbReference>
<dbReference type="PANTHER" id="PTHR24372">
    <property type="entry name" value="GLYCOPROTEIN HORMONE RECEPTOR"/>
    <property type="match status" value="1"/>
</dbReference>
<feature type="disulfide bond" evidence="13">
    <location>
        <begin position="384"/>
        <end position="396"/>
    </location>
</feature>
<sequence length="1317" mass="150459">MKQTNCQRIQSHNYPDPYENSFRGRWIINAPDRHYINLTVNDFDVPSGGIEEKCMFDHLMFIDSSSKRVIGKYCNSQRPPKHIVSSWNQLQIDFNTDSNVTGRGFSFNFKTETFKLLKRLQTQLQHDETACPDGWSYYDGHCYKSFIRNESLQWYEAQEACKNYKEITKNGSLHVIGGTRRSHLVSIFDSDEMKVVYHFLINVWNSPPFTKFYIGLIDAHKEGSYRWVGNNEVTYPMSYTDWAPQGNILANDAQPDGGAYEDCTILHLETVHSTANWHDIHCSLGEHILLNVSSVTSNDVINGFICKMDASESSLINHSVREPLYNSLHLPDETAIIQSVVKERYFVCENMEVISITQRCDGTAECRDGSDESNGCPLPGSSKCLPSQFKCFRGGCTSISTYCDFSPKCVDGSDEQYCKIRKCKSKEFTCLNKQCIPGDKRCDLLPDCADGSDEGESCKSGRHCNRIKTFQCYYGNCIPWSAVCDSHRDCPGKFYEDEQAVRCDGSQYSQRKNITETFKCQSGQVIDAKLRCIYEFDQYGFHNGCRDVTHLRDCEHFTCGHDYVKCPKSYCIPPRYICDSKYDCPDGADEIHCGNYTCPGMYRCIKETSCILLHQLCDGIRHCSMGDDEWFCDVTCPKNCSCSAYYVSCENAKLTELPPNITKKARKLDLSNNFLGPDLSTANFDLYPELGELILQNNRIEVLKERKFVMLSNLYKLDLSNNHIKVIKLGAFAGLENVRSLLLENNPDLHTIEPLAFVGLKSLKYLKITQTNLTKLVRQAFSGMSSLQKLQLRNNKLTEIETNAFSDLESLTELDIRENQVKVLDVNGVSNVQKLYTDSIKFCCLVSSFISKDNCWPKSDGISDCEDLMSSPIQRTFLWIIGVIALLCNISVIIWRIHTRLRVNPVSSTLILSLGCSDFLMGIYLLLIALVDVYYRGRYMEVSDYWRNSTLCKICGVISTVSSEASVFTLVFIALDRLICICFPFSKYKFTLNFTYKLIFLSWSLAIVLSTVPFLVEPYFKNEFYARSGVCLPLHITNDNATGWEYSVAIFLCTNLIAFLIIVLCYGFMYKTVRHSTKRMKRIMARQYQERQVGRQMAFIVMTNFLCWFPIIIMGLLAISGFRLTPTVYSWTAVFILPLNSATDPIIYTLSQFKLKKMLFRKCKRSYALSKLNITKANSASLCKQAQSFTPPTPNERIFKPPHGYMPLMQFLKETENLEAKHLLQISCSLSDLLKDMHTSGYSLGGIDANNVFVSSLVDSDYLRVYLPEFTSYRVHSSNKDEEFAGDIEEFGLLVKRMLRFYQIRMNKNSSLMNDIC</sequence>
<dbReference type="InterPro" id="IPR001304">
    <property type="entry name" value="C-type_lectin-like"/>
</dbReference>
<keyword evidence="19" id="KW-1185">Reference proteome</keyword>
<evidence type="ECO:0000256" key="3">
    <source>
        <dbReference type="ARBA" id="ARBA00022475"/>
    </source>
</evidence>
<feature type="transmembrane region" description="Helical" evidence="14">
    <location>
        <begin position="998"/>
        <end position="1016"/>
    </location>
</feature>
<evidence type="ECO:0000256" key="4">
    <source>
        <dbReference type="ARBA" id="ARBA00022614"/>
    </source>
</evidence>
<feature type="domain" description="CUB" evidence="15">
    <location>
        <begin position="1"/>
        <end position="112"/>
    </location>
</feature>
<dbReference type="PROSITE" id="PS01209">
    <property type="entry name" value="LDLRA_1"/>
    <property type="match status" value="2"/>
</dbReference>
<dbReference type="SUPFAM" id="SSF81321">
    <property type="entry name" value="Family A G protein-coupled receptor-like"/>
    <property type="match status" value="1"/>
</dbReference>
<dbReference type="PROSITE" id="PS50068">
    <property type="entry name" value="LDLRA_2"/>
    <property type="match status" value="6"/>
</dbReference>
<dbReference type="InterPro" id="IPR003591">
    <property type="entry name" value="Leu-rich_rpt_typical-subtyp"/>
</dbReference>
<keyword evidence="8" id="KW-0297">G-protein coupled receptor</keyword>
<dbReference type="GO" id="GO:0008528">
    <property type="term" value="F:G protein-coupled peptide receptor activity"/>
    <property type="evidence" value="ECO:0007669"/>
    <property type="project" value="TreeGrafter"/>
</dbReference>
<feature type="transmembrane region" description="Helical" evidence="14">
    <location>
        <begin position="909"/>
        <end position="931"/>
    </location>
</feature>
<dbReference type="SUPFAM" id="SSF49854">
    <property type="entry name" value="Spermadhesin, CUB domain"/>
    <property type="match status" value="1"/>
</dbReference>
<evidence type="ECO:0000259" key="17">
    <source>
        <dbReference type="PROSITE" id="PS50262"/>
    </source>
</evidence>
<keyword evidence="4" id="KW-0433">Leucine-rich repeat</keyword>
<dbReference type="Pfam" id="PF13855">
    <property type="entry name" value="LRR_8"/>
    <property type="match status" value="2"/>
</dbReference>
<gene>
    <name evidence="18" type="ORF">B4U79_08594</name>
</gene>
<dbReference type="FunFam" id="2.60.120.290:FF:000005">
    <property type="entry name" value="Procollagen C-endopeptidase enhancer 1"/>
    <property type="match status" value="1"/>
</dbReference>
<feature type="disulfide bond" evidence="13">
    <location>
        <begin position="472"/>
        <end position="490"/>
    </location>
</feature>
<dbReference type="OrthoDB" id="6022531at2759"/>
<keyword evidence="10 13" id="KW-1015">Disulfide bond</keyword>
<dbReference type="Gene3D" id="1.20.1070.10">
    <property type="entry name" value="Rhodopsin 7-helix transmembrane proteins"/>
    <property type="match status" value="1"/>
</dbReference>
<feature type="disulfide bond" evidence="13">
    <location>
        <begin position="578"/>
        <end position="593"/>
    </location>
</feature>
<keyword evidence="12" id="KW-0807">Transducer</keyword>
<dbReference type="InterPro" id="IPR023415">
    <property type="entry name" value="LDLR_class-A_CS"/>
</dbReference>
<reference evidence="18 19" key="1">
    <citation type="journal article" date="2018" name="Gigascience">
        <title>Genomes of trombidid mites reveal novel predicted allergens and laterally-transferred genes associated with secondary metabolism.</title>
        <authorList>
            <person name="Dong X."/>
            <person name="Chaisiri K."/>
            <person name="Xia D."/>
            <person name="Armstrong S.D."/>
            <person name="Fang Y."/>
            <person name="Donnelly M.J."/>
            <person name="Kadowaki T."/>
            <person name="McGarry J.W."/>
            <person name="Darby A.C."/>
            <person name="Makepeace B.L."/>
        </authorList>
    </citation>
    <scope>NUCLEOTIDE SEQUENCE [LARGE SCALE GENOMIC DNA]</scope>
    <source>
        <strain evidence="18">UoL-WK</strain>
    </source>
</reference>
<dbReference type="EMBL" id="NCKU01000873">
    <property type="protein sequence ID" value="RWS13828.1"/>
    <property type="molecule type" value="Genomic_DNA"/>
</dbReference>
<evidence type="ECO:0000256" key="11">
    <source>
        <dbReference type="ARBA" id="ARBA00023170"/>
    </source>
</evidence>
<dbReference type="InterPro" id="IPR035914">
    <property type="entry name" value="Sperma_CUB_dom_sf"/>
</dbReference>
<keyword evidence="3" id="KW-1003">Cell membrane</keyword>
<dbReference type="PANTHER" id="PTHR24372:SF77">
    <property type="entry name" value="G-PROTEIN COUPLED RECEPTORS FAMILY 1 PROFILE DOMAIN-CONTAINING PROTEIN"/>
    <property type="match status" value="1"/>
</dbReference>
<evidence type="ECO:0000259" key="15">
    <source>
        <dbReference type="PROSITE" id="PS01180"/>
    </source>
</evidence>
<feature type="transmembrane region" description="Helical" evidence="14">
    <location>
        <begin position="1048"/>
        <end position="1070"/>
    </location>
</feature>
<keyword evidence="9 14" id="KW-0472">Membrane</keyword>
<dbReference type="Gene3D" id="3.10.100.10">
    <property type="entry name" value="Mannose-Binding Protein A, subunit A"/>
    <property type="match status" value="1"/>
</dbReference>
<dbReference type="Proteomes" id="UP000285301">
    <property type="component" value="Unassembled WGS sequence"/>
</dbReference>
<comment type="caution">
    <text evidence="13">Lacks conserved residue(s) required for the propagation of feature annotation.</text>
</comment>
<feature type="disulfide bond" evidence="13">
    <location>
        <begin position="423"/>
        <end position="435"/>
    </location>
</feature>
<dbReference type="Gene3D" id="4.10.400.10">
    <property type="entry name" value="Low-density Lipoprotein Receptor"/>
    <property type="match status" value="6"/>
</dbReference>
<dbReference type="SUPFAM" id="SSF52058">
    <property type="entry name" value="L domain-like"/>
    <property type="match status" value="1"/>
</dbReference>
<dbReference type="InterPro" id="IPR000276">
    <property type="entry name" value="GPCR_Rhodpsn"/>
</dbReference>
<dbReference type="GO" id="GO:0005886">
    <property type="term" value="C:plasma membrane"/>
    <property type="evidence" value="ECO:0007669"/>
    <property type="project" value="UniProtKB-SubCell"/>
</dbReference>
<feature type="transmembrane region" description="Helical" evidence="14">
    <location>
        <begin position="1097"/>
        <end position="1122"/>
    </location>
</feature>
<feature type="transmembrane region" description="Helical" evidence="14">
    <location>
        <begin position="877"/>
        <end position="897"/>
    </location>
</feature>
<dbReference type="PROSITE" id="PS50041">
    <property type="entry name" value="C_TYPE_LECTIN_2"/>
    <property type="match status" value="1"/>
</dbReference>
<keyword evidence="11 18" id="KW-0675">Receptor</keyword>
<dbReference type="InterPro" id="IPR032675">
    <property type="entry name" value="LRR_dom_sf"/>
</dbReference>
<dbReference type="PROSITE" id="PS01180">
    <property type="entry name" value="CUB"/>
    <property type="match status" value="1"/>
</dbReference>
<organism evidence="18 19">
    <name type="scientific">Dinothrombium tinctorium</name>
    <dbReference type="NCBI Taxonomy" id="1965070"/>
    <lineage>
        <taxon>Eukaryota</taxon>
        <taxon>Metazoa</taxon>
        <taxon>Ecdysozoa</taxon>
        <taxon>Arthropoda</taxon>
        <taxon>Chelicerata</taxon>
        <taxon>Arachnida</taxon>
        <taxon>Acari</taxon>
        <taxon>Acariformes</taxon>
        <taxon>Trombidiformes</taxon>
        <taxon>Prostigmata</taxon>
        <taxon>Anystina</taxon>
        <taxon>Parasitengona</taxon>
        <taxon>Trombidioidea</taxon>
        <taxon>Trombidiidae</taxon>
        <taxon>Dinothrombium</taxon>
    </lineage>
</organism>
<evidence type="ECO:0000256" key="5">
    <source>
        <dbReference type="ARBA" id="ARBA00022692"/>
    </source>
</evidence>
<dbReference type="Gene3D" id="2.60.120.290">
    <property type="entry name" value="Spermadhesin, CUB domain"/>
    <property type="match status" value="1"/>
</dbReference>
<keyword evidence="6" id="KW-0677">Repeat</keyword>
<dbReference type="InterPro" id="IPR000859">
    <property type="entry name" value="CUB_dom"/>
</dbReference>
<dbReference type="Gene3D" id="3.80.10.10">
    <property type="entry name" value="Ribonuclease Inhibitor"/>
    <property type="match status" value="2"/>
</dbReference>
<dbReference type="SMART" id="SM00369">
    <property type="entry name" value="LRR_TYP"/>
    <property type="match status" value="5"/>
</dbReference>
<accession>A0A3S3SGP3</accession>
<feature type="transmembrane region" description="Helical" evidence="14">
    <location>
        <begin position="1128"/>
        <end position="1151"/>
    </location>
</feature>
<evidence type="ECO:0000256" key="13">
    <source>
        <dbReference type="PROSITE-ProRule" id="PRU00124"/>
    </source>
</evidence>
<evidence type="ECO:0000256" key="7">
    <source>
        <dbReference type="ARBA" id="ARBA00022989"/>
    </source>
</evidence>
<dbReference type="InterPro" id="IPR016187">
    <property type="entry name" value="CTDL_fold"/>
</dbReference>
<feature type="domain" description="G-protein coupled receptors family 1 profile" evidence="17">
    <location>
        <begin position="888"/>
        <end position="1148"/>
    </location>
</feature>
<evidence type="ECO:0000256" key="10">
    <source>
        <dbReference type="ARBA" id="ARBA00023157"/>
    </source>
</evidence>
<evidence type="ECO:0000256" key="6">
    <source>
        <dbReference type="ARBA" id="ARBA00022737"/>
    </source>
</evidence>
<dbReference type="CDD" id="cd00112">
    <property type="entry name" value="LDLa"/>
    <property type="match status" value="6"/>
</dbReference>
<keyword evidence="7 14" id="KW-1133">Transmembrane helix</keyword>
<feature type="disulfide bond" evidence="13">
    <location>
        <begin position="598"/>
        <end position="610"/>
    </location>
</feature>
<comment type="caution">
    <text evidence="18">The sequence shown here is derived from an EMBL/GenBank/DDBJ whole genome shotgun (WGS) entry which is preliminary data.</text>
</comment>
<dbReference type="SUPFAM" id="SSF57424">
    <property type="entry name" value="LDL receptor-like module"/>
    <property type="match status" value="6"/>
</dbReference>
<dbReference type="InterPro" id="IPR001611">
    <property type="entry name" value="Leu-rich_rpt"/>
</dbReference>
<dbReference type="Pfam" id="PF00001">
    <property type="entry name" value="7tm_1"/>
    <property type="match status" value="1"/>
</dbReference>
<dbReference type="SUPFAM" id="SSF56436">
    <property type="entry name" value="C-type lectin-like"/>
    <property type="match status" value="1"/>
</dbReference>
<feature type="transmembrane region" description="Helical" evidence="14">
    <location>
        <begin position="967"/>
        <end position="986"/>
    </location>
</feature>
<dbReference type="PROSITE" id="PS51450">
    <property type="entry name" value="LRR"/>
    <property type="match status" value="2"/>
</dbReference>
<evidence type="ECO:0000256" key="9">
    <source>
        <dbReference type="ARBA" id="ARBA00023136"/>
    </source>
</evidence>
<feature type="disulfide bond" evidence="13">
    <location>
        <begin position="403"/>
        <end position="418"/>
    </location>
</feature>
<evidence type="ECO:0000313" key="18">
    <source>
        <dbReference type="EMBL" id="RWS13828.1"/>
    </source>
</evidence>
<feature type="disulfide bond" evidence="13">
    <location>
        <begin position="617"/>
        <end position="632"/>
    </location>
</feature>
<evidence type="ECO:0000259" key="16">
    <source>
        <dbReference type="PROSITE" id="PS50041"/>
    </source>
</evidence>
<name>A0A3S3SGP3_9ACAR</name>
<dbReference type="STRING" id="1965070.A0A3S3SGP3"/>
<keyword evidence="5 14" id="KW-0812">Transmembrane</keyword>
<evidence type="ECO:0000313" key="19">
    <source>
        <dbReference type="Proteomes" id="UP000285301"/>
    </source>
</evidence>
<comment type="similarity">
    <text evidence="2">Belongs to the G-protein coupled receptor 1 family.</text>
</comment>
<dbReference type="InterPro" id="IPR017452">
    <property type="entry name" value="GPCR_Rhodpsn_7TM"/>
</dbReference>
<feature type="disulfide bond" evidence="13">
    <location>
        <begin position="391"/>
        <end position="409"/>
    </location>
</feature>
<dbReference type="InterPro" id="IPR036055">
    <property type="entry name" value="LDL_receptor-like_sf"/>
</dbReference>
<dbReference type="PRINTS" id="PR00261">
    <property type="entry name" value="LDLRECEPTOR"/>
</dbReference>
<dbReference type="GO" id="GO:0007189">
    <property type="term" value="P:adenylate cyclase-activating G protein-coupled receptor signaling pathway"/>
    <property type="evidence" value="ECO:0007669"/>
    <property type="project" value="TreeGrafter"/>
</dbReference>
<feature type="disulfide bond" evidence="13">
    <location>
        <begin position="566"/>
        <end position="584"/>
    </location>
</feature>
<dbReference type="Pfam" id="PF00431">
    <property type="entry name" value="CUB"/>
    <property type="match status" value="1"/>
</dbReference>
<proteinExistence type="inferred from homology"/>
<dbReference type="GO" id="GO:0009755">
    <property type="term" value="P:hormone-mediated signaling pathway"/>
    <property type="evidence" value="ECO:0007669"/>
    <property type="project" value="TreeGrafter"/>
</dbReference>
<evidence type="ECO:0000256" key="1">
    <source>
        <dbReference type="ARBA" id="ARBA00004651"/>
    </source>
</evidence>
<dbReference type="InterPro" id="IPR016186">
    <property type="entry name" value="C-type_lectin-like/link_sf"/>
</dbReference>
<evidence type="ECO:0000256" key="8">
    <source>
        <dbReference type="ARBA" id="ARBA00023040"/>
    </source>
</evidence>
<dbReference type="Pfam" id="PF00057">
    <property type="entry name" value="Ldl_recept_a"/>
    <property type="match status" value="4"/>
</dbReference>
<dbReference type="InterPro" id="IPR002172">
    <property type="entry name" value="LDrepeatLR_classA_rpt"/>
</dbReference>
<dbReference type="PROSITE" id="PS50262">
    <property type="entry name" value="G_PROTEIN_RECEP_F1_2"/>
    <property type="match status" value="1"/>
</dbReference>
<dbReference type="SMART" id="SM00042">
    <property type="entry name" value="CUB"/>
    <property type="match status" value="1"/>
</dbReference>
<dbReference type="SMART" id="SM00192">
    <property type="entry name" value="LDLa"/>
    <property type="match status" value="6"/>
</dbReference>
<protein>
    <submittedName>
        <fullName evidence="18">G-protein coupled receptor GRL101-like protein</fullName>
    </submittedName>
</protein>